<sequence>MNTQKDQTMSTSRPFPSVTGGCFCNKIRYRLLTAPLFCCACYCSDCQKMSGSAFVTYAMIETSNISIESAVKPTMVTFAPKPGLVSIRAECPQCRIQVWGHDRSWGTAVADVRVGTLDYPSLMEPDVHAFVEGKVDWMRLPEGAKTTVKDSNYRDHWPKSSLQRLDLCLARAAEVAKRKEESSASEVTKTTGDARDVEESGGEGDKTPTGVDVDADADADADGDGKEDEDDEAFERRFRATEKALQERLERLSLKLNEDKQDDTSI</sequence>
<dbReference type="AlphaFoldDB" id="A0A6A6A7B4"/>
<dbReference type="InterPro" id="IPR011057">
    <property type="entry name" value="Mss4-like_sf"/>
</dbReference>
<evidence type="ECO:0000256" key="5">
    <source>
        <dbReference type="SAM" id="MobiDB-lite"/>
    </source>
</evidence>
<evidence type="ECO:0000256" key="3">
    <source>
        <dbReference type="ARBA" id="ARBA00022833"/>
    </source>
</evidence>
<proteinExistence type="inferred from homology"/>
<dbReference type="OrthoDB" id="2212170at2759"/>
<feature type="compositionally biased region" description="Basic and acidic residues" evidence="5">
    <location>
        <begin position="192"/>
        <end position="206"/>
    </location>
</feature>
<dbReference type="Gene3D" id="3.90.1590.10">
    <property type="entry name" value="glutathione-dependent formaldehyde- activating enzyme (gfa)"/>
    <property type="match status" value="1"/>
</dbReference>
<dbReference type="GO" id="GO:0016846">
    <property type="term" value="F:carbon-sulfur lyase activity"/>
    <property type="evidence" value="ECO:0007669"/>
    <property type="project" value="InterPro"/>
</dbReference>
<evidence type="ECO:0000256" key="2">
    <source>
        <dbReference type="ARBA" id="ARBA00022723"/>
    </source>
</evidence>
<reference evidence="7" key="1">
    <citation type="journal article" date="2020" name="Stud. Mycol.">
        <title>101 Dothideomycetes genomes: a test case for predicting lifestyles and emergence of pathogens.</title>
        <authorList>
            <person name="Haridas S."/>
            <person name="Albert R."/>
            <person name="Binder M."/>
            <person name="Bloem J."/>
            <person name="Labutti K."/>
            <person name="Salamov A."/>
            <person name="Andreopoulos B."/>
            <person name="Baker S."/>
            <person name="Barry K."/>
            <person name="Bills G."/>
            <person name="Bluhm B."/>
            <person name="Cannon C."/>
            <person name="Castanera R."/>
            <person name="Culley D."/>
            <person name="Daum C."/>
            <person name="Ezra D."/>
            <person name="Gonzalez J."/>
            <person name="Henrissat B."/>
            <person name="Kuo A."/>
            <person name="Liang C."/>
            <person name="Lipzen A."/>
            <person name="Lutzoni F."/>
            <person name="Magnuson J."/>
            <person name="Mondo S."/>
            <person name="Nolan M."/>
            <person name="Ohm R."/>
            <person name="Pangilinan J."/>
            <person name="Park H.-J."/>
            <person name="Ramirez L."/>
            <person name="Alfaro M."/>
            <person name="Sun H."/>
            <person name="Tritt A."/>
            <person name="Yoshinaga Y."/>
            <person name="Zwiers L.-H."/>
            <person name="Turgeon B."/>
            <person name="Goodwin S."/>
            <person name="Spatafora J."/>
            <person name="Crous P."/>
            <person name="Grigoriev I."/>
        </authorList>
    </citation>
    <scope>NUCLEOTIDE SEQUENCE</scope>
    <source>
        <strain evidence="7">CBS 119687</strain>
    </source>
</reference>
<keyword evidence="2" id="KW-0479">Metal-binding</keyword>
<evidence type="ECO:0000256" key="1">
    <source>
        <dbReference type="ARBA" id="ARBA00005495"/>
    </source>
</evidence>
<dbReference type="PANTHER" id="PTHR33337:SF33">
    <property type="entry name" value="CENP-V_GFA DOMAIN-CONTAINING PROTEIN"/>
    <property type="match status" value="1"/>
</dbReference>
<feature type="compositionally biased region" description="Acidic residues" evidence="5">
    <location>
        <begin position="213"/>
        <end position="233"/>
    </location>
</feature>
<comment type="similarity">
    <text evidence="1">Belongs to the Gfa family.</text>
</comment>
<gene>
    <name evidence="7" type="ORF">P153DRAFT_424705</name>
</gene>
<name>A0A6A6A7B4_9PLEO</name>
<dbReference type="PANTHER" id="PTHR33337">
    <property type="entry name" value="GFA DOMAIN-CONTAINING PROTEIN"/>
    <property type="match status" value="1"/>
</dbReference>
<keyword evidence="3" id="KW-0862">Zinc</keyword>
<protein>
    <recommendedName>
        <fullName evidence="6">CENP-V/GFA domain-containing protein</fullName>
    </recommendedName>
</protein>
<evidence type="ECO:0000259" key="6">
    <source>
        <dbReference type="PROSITE" id="PS51891"/>
    </source>
</evidence>
<keyword evidence="8" id="KW-1185">Reference proteome</keyword>
<evidence type="ECO:0000313" key="7">
    <source>
        <dbReference type="EMBL" id="KAF2126697.1"/>
    </source>
</evidence>
<dbReference type="Proteomes" id="UP000799771">
    <property type="component" value="Unassembled WGS sequence"/>
</dbReference>
<keyword evidence="4" id="KW-0456">Lyase</keyword>
<dbReference type="GeneID" id="54412932"/>
<dbReference type="GO" id="GO:0046872">
    <property type="term" value="F:metal ion binding"/>
    <property type="evidence" value="ECO:0007669"/>
    <property type="project" value="UniProtKB-KW"/>
</dbReference>
<dbReference type="PROSITE" id="PS51891">
    <property type="entry name" value="CENP_V_GFA"/>
    <property type="match status" value="1"/>
</dbReference>
<dbReference type="SUPFAM" id="SSF51316">
    <property type="entry name" value="Mss4-like"/>
    <property type="match status" value="1"/>
</dbReference>
<feature type="domain" description="CENP-V/GFA" evidence="6">
    <location>
        <begin position="18"/>
        <end position="131"/>
    </location>
</feature>
<dbReference type="EMBL" id="ML977512">
    <property type="protein sequence ID" value="KAF2126697.1"/>
    <property type="molecule type" value="Genomic_DNA"/>
</dbReference>
<dbReference type="InterPro" id="IPR006913">
    <property type="entry name" value="CENP-V/GFA"/>
</dbReference>
<evidence type="ECO:0000256" key="4">
    <source>
        <dbReference type="ARBA" id="ARBA00023239"/>
    </source>
</evidence>
<dbReference type="Pfam" id="PF04828">
    <property type="entry name" value="GFA"/>
    <property type="match status" value="1"/>
</dbReference>
<organism evidence="7 8">
    <name type="scientific">Dothidotthia symphoricarpi CBS 119687</name>
    <dbReference type="NCBI Taxonomy" id="1392245"/>
    <lineage>
        <taxon>Eukaryota</taxon>
        <taxon>Fungi</taxon>
        <taxon>Dikarya</taxon>
        <taxon>Ascomycota</taxon>
        <taxon>Pezizomycotina</taxon>
        <taxon>Dothideomycetes</taxon>
        <taxon>Pleosporomycetidae</taxon>
        <taxon>Pleosporales</taxon>
        <taxon>Dothidotthiaceae</taxon>
        <taxon>Dothidotthia</taxon>
    </lineage>
</organism>
<feature type="region of interest" description="Disordered" evidence="5">
    <location>
        <begin position="178"/>
        <end position="235"/>
    </location>
</feature>
<dbReference type="RefSeq" id="XP_033521089.1">
    <property type="nucleotide sequence ID" value="XM_033672500.1"/>
</dbReference>
<evidence type="ECO:0000313" key="8">
    <source>
        <dbReference type="Proteomes" id="UP000799771"/>
    </source>
</evidence>
<accession>A0A6A6A7B4</accession>